<keyword evidence="6 12" id="KW-0809">Transit peptide</keyword>
<dbReference type="GO" id="GO:0005743">
    <property type="term" value="C:mitochondrial inner membrane"/>
    <property type="evidence" value="ECO:0007669"/>
    <property type="project" value="UniProtKB-SubCell"/>
</dbReference>
<comment type="subcellular location">
    <subcellularLocation>
        <location evidence="1 12">Mitochondrion inner membrane</location>
        <topology evidence="1 12">Multi-pass membrane protein</topology>
    </subcellularLocation>
</comment>
<evidence type="ECO:0000256" key="10">
    <source>
        <dbReference type="PIRSR" id="PIRSR607992-1"/>
    </source>
</evidence>
<dbReference type="SUPFAM" id="SSF81343">
    <property type="entry name" value="Fumarate reductase respiratory complex transmembrane subunits"/>
    <property type="match status" value="1"/>
</dbReference>
<dbReference type="Gene3D" id="1.20.1300.10">
    <property type="entry name" value="Fumarate reductase/succinate dehydrogenase, transmembrane subunit"/>
    <property type="match status" value="1"/>
</dbReference>
<evidence type="ECO:0000313" key="14">
    <source>
        <dbReference type="Proteomes" id="UP000307440"/>
    </source>
</evidence>
<comment type="similarity">
    <text evidence="2 12">Belongs to the CybS family.</text>
</comment>
<keyword evidence="3" id="KW-0813">Transport</keyword>
<dbReference type="PANTHER" id="PTHR13337">
    <property type="entry name" value="SUCCINATE DEHYDROGENASE"/>
    <property type="match status" value="1"/>
</dbReference>
<dbReference type="GO" id="GO:0006121">
    <property type="term" value="P:mitochondrial electron transport, succinate to ubiquinone"/>
    <property type="evidence" value="ECO:0007669"/>
    <property type="project" value="TreeGrafter"/>
</dbReference>
<evidence type="ECO:0000256" key="3">
    <source>
        <dbReference type="ARBA" id="ARBA00022448"/>
    </source>
</evidence>
<feature type="binding site" evidence="10">
    <location>
        <position position="117"/>
    </location>
    <ligand>
        <name>a ubiquinone</name>
        <dbReference type="ChEBI" id="CHEBI:16389"/>
        <note>ligand shared with IP/SDHB</note>
    </ligand>
</feature>
<dbReference type="InterPro" id="IPR034804">
    <property type="entry name" value="SQR/QFR_C/D"/>
</dbReference>
<dbReference type="GO" id="GO:0048039">
    <property type="term" value="F:ubiquinone binding"/>
    <property type="evidence" value="ECO:0007669"/>
    <property type="project" value="TreeGrafter"/>
</dbReference>
<dbReference type="AlphaFoldDB" id="A0A5C3KVI1"/>
<dbReference type="Proteomes" id="UP000307440">
    <property type="component" value="Unassembled WGS sequence"/>
</dbReference>
<dbReference type="PANTHER" id="PTHR13337:SF2">
    <property type="entry name" value="SUCCINATE DEHYDROGENASE [UBIQUINONE] CYTOCHROME B SMALL SUBUNIT, MITOCHONDRIAL"/>
    <property type="match status" value="1"/>
</dbReference>
<reference evidence="13 14" key="1">
    <citation type="journal article" date="2019" name="Nat. Ecol. Evol.">
        <title>Megaphylogeny resolves global patterns of mushroom evolution.</title>
        <authorList>
            <person name="Varga T."/>
            <person name="Krizsan K."/>
            <person name="Foldi C."/>
            <person name="Dima B."/>
            <person name="Sanchez-Garcia M."/>
            <person name="Sanchez-Ramirez S."/>
            <person name="Szollosi G.J."/>
            <person name="Szarkandi J.G."/>
            <person name="Papp V."/>
            <person name="Albert L."/>
            <person name="Andreopoulos W."/>
            <person name="Angelini C."/>
            <person name="Antonin V."/>
            <person name="Barry K.W."/>
            <person name="Bougher N.L."/>
            <person name="Buchanan P."/>
            <person name="Buyck B."/>
            <person name="Bense V."/>
            <person name="Catcheside P."/>
            <person name="Chovatia M."/>
            <person name="Cooper J."/>
            <person name="Damon W."/>
            <person name="Desjardin D."/>
            <person name="Finy P."/>
            <person name="Geml J."/>
            <person name="Haridas S."/>
            <person name="Hughes K."/>
            <person name="Justo A."/>
            <person name="Karasinski D."/>
            <person name="Kautmanova I."/>
            <person name="Kiss B."/>
            <person name="Kocsube S."/>
            <person name="Kotiranta H."/>
            <person name="LaButti K.M."/>
            <person name="Lechner B.E."/>
            <person name="Liimatainen K."/>
            <person name="Lipzen A."/>
            <person name="Lukacs Z."/>
            <person name="Mihaltcheva S."/>
            <person name="Morgado L.N."/>
            <person name="Niskanen T."/>
            <person name="Noordeloos M.E."/>
            <person name="Ohm R.A."/>
            <person name="Ortiz-Santana B."/>
            <person name="Ovrebo C."/>
            <person name="Racz N."/>
            <person name="Riley R."/>
            <person name="Savchenko A."/>
            <person name="Shiryaev A."/>
            <person name="Soop K."/>
            <person name="Spirin V."/>
            <person name="Szebenyi C."/>
            <person name="Tomsovsky M."/>
            <person name="Tulloss R.E."/>
            <person name="Uehling J."/>
            <person name="Grigoriev I.V."/>
            <person name="Vagvolgyi C."/>
            <person name="Papp T."/>
            <person name="Martin F.M."/>
            <person name="Miettinen O."/>
            <person name="Hibbett D.S."/>
            <person name="Nagy L.G."/>
        </authorList>
    </citation>
    <scope>NUCLEOTIDE SEQUENCE [LARGE SCALE GENOMIC DNA]</scope>
    <source>
        <strain evidence="13 14">CBS 121175</strain>
    </source>
</reference>
<proteinExistence type="inferred from homology"/>
<feature type="binding site" description="axial binding residue" evidence="11">
    <location>
        <position position="105"/>
    </location>
    <ligand>
        <name>heme b</name>
        <dbReference type="ChEBI" id="CHEBI:60344"/>
        <note>ligand shared with SDHC</note>
    </ligand>
    <ligandPart>
        <name>Fe</name>
        <dbReference type="ChEBI" id="CHEBI:18248"/>
    </ligandPart>
</feature>
<evidence type="ECO:0000313" key="13">
    <source>
        <dbReference type="EMBL" id="TFK24432.1"/>
    </source>
</evidence>
<evidence type="ECO:0000256" key="6">
    <source>
        <dbReference type="ARBA" id="ARBA00022946"/>
    </source>
</evidence>
<sequence length="165" mass="17898">MSAGLILRSNVSRAIARRAALRSSFQARNVSQDHNKYVPGGPVYQGTVNDATTFPPASRVHGSYHWSFERLLSAALVPMTAAAFVTTGSNYPVLDGLLGLSLVMHSHFGFDQVLLDYVHKRKFPVIAPIANWTLRAATVGALVGVYQFNTNDIGLTELIAKVWGA</sequence>
<keyword evidence="14" id="KW-1185">Reference proteome</keyword>
<dbReference type="OrthoDB" id="18577at2759"/>
<keyword evidence="5 12" id="KW-0999">Mitochondrion inner membrane</keyword>
<name>A0A5C3KVI1_COPMA</name>
<organism evidence="13 14">
    <name type="scientific">Coprinopsis marcescibilis</name>
    <name type="common">Agaric fungus</name>
    <name type="synonym">Psathyrella marcescibilis</name>
    <dbReference type="NCBI Taxonomy" id="230819"/>
    <lineage>
        <taxon>Eukaryota</taxon>
        <taxon>Fungi</taxon>
        <taxon>Dikarya</taxon>
        <taxon>Basidiomycota</taxon>
        <taxon>Agaricomycotina</taxon>
        <taxon>Agaricomycetes</taxon>
        <taxon>Agaricomycetidae</taxon>
        <taxon>Agaricales</taxon>
        <taxon>Agaricineae</taxon>
        <taxon>Psathyrellaceae</taxon>
        <taxon>Coprinopsis</taxon>
    </lineage>
</organism>
<evidence type="ECO:0000256" key="2">
    <source>
        <dbReference type="ARBA" id="ARBA00007294"/>
    </source>
</evidence>
<gene>
    <name evidence="13" type="ORF">FA15DRAFT_641000</name>
</gene>
<evidence type="ECO:0000256" key="9">
    <source>
        <dbReference type="ARBA" id="ARBA00023136"/>
    </source>
</evidence>
<dbReference type="GO" id="GO:0006099">
    <property type="term" value="P:tricarboxylic acid cycle"/>
    <property type="evidence" value="ECO:0007669"/>
    <property type="project" value="TreeGrafter"/>
</dbReference>
<dbReference type="EMBL" id="ML210200">
    <property type="protein sequence ID" value="TFK24432.1"/>
    <property type="molecule type" value="Genomic_DNA"/>
</dbReference>
<keyword evidence="11" id="KW-0479">Metal-binding</keyword>
<keyword evidence="8 12" id="KW-0496">Mitochondrion</keyword>
<keyword evidence="4" id="KW-0812">Transmembrane</keyword>
<evidence type="ECO:0000256" key="11">
    <source>
        <dbReference type="PIRSR" id="PIRSR607992-2"/>
    </source>
</evidence>
<dbReference type="GO" id="GO:0098796">
    <property type="term" value="C:membrane protein complex"/>
    <property type="evidence" value="ECO:0007669"/>
    <property type="project" value="UniProtKB-ARBA"/>
</dbReference>
<dbReference type="InterPro" id="IPR007992">
    <property type="entry name" value="CybS"/>
</dbReference>
<evidence type="ECO:0000256" key="1">
    <source>
        <dbReference type="ARBA" id="ARBA00004448"/>
    </source>
</evidence>
<accession>A0A5C3KVI1</accession>
<dbReference type="FunFam" id="1.20.1300.10:FF:000007">
    <property type="entry name" value="Succinate dehydrogenase [ubiquinone] cytochrome b small subunit"/>
    <property type="match status" value="1"/>
</dbReference>
<evidence type="ECO:0000256" key="12">
    <source>
        <dbReference type="RuleBase" id="RU364031"/>
    </source>
</evidence>
<dbReference type="STRING" id="230819.A0A5C3KVI1"/>
<dbReference type="GO" id="GO:0046872">
    <property type="term" value="F:metal ion binding"/>
    <property type="evidence" value="ECO:0007669"/>
    <property type="project" value="UniProtKB-KW"/>
</dbReference>
<evidence type="ECO:0000256" key="8">
    <source>
        <dbReference type="ARBA" id="ARBA00023128"/>
    </source>
</evidence>
<dbReference type="CDD" id="cd03496">
    <property type="entry name" value="SQR_TypeC_CybS"/>
    <property type="match status" value="1"/>
</dbReference>
<keyword evidence="7" id="KW-1133">Transmembrane helix</keyword>
<protein>
    <recommendedName>
        <fullName evidence="12">Succinate dehydrogenase [ubiquinone] cytochrome b small subunit</fullName>
    </recommendedName>
</protein>
<keyword evidence="9 12" id="KW-0472">Membrane</keyword>
<keyword evidence="11" id="KW-0408">Iron</keyword>
<dbReference type="GO" id="GO:0020037">
    <property type="term" value="F:heme binding"/>
    <property type="evidence" value="ECO:0007669"/>
    <property type="project" value="TreeGrafter"/>
</dbReference>
<evidence type="ECO:0000256" key="7">
    <source>
        <dbReference type="ARBA" id="ARBA00022989"/>
    </source>
</evidence>
<evidence type="ECO:0000256" key="5">
    <source>
        <dbReference type="ARBA" id="ARBA00022792"/>
    </source>
</evidence>
<evidence type="ECO:0000256" key="4">
    <source>
        <dbReference type="ARBA" id="ARBA00022692"/>
    </source>
</evidence>
<dbReference type="Pfam" id="PF05328">
    <property type="entry name" value="CybS"/>
    <property type="match status" value="1"/>
</dbReference>